<dbReference type="SUPFAM" id="SSF53955">
    <property type="entry name" value="Lysozyme-like"/>
    <property type="match status" value="1"/>
</dbReference>
<feature type="compositionally biased region" description="Polar residues" evidence="1">
    <location>
        <begin position="1671"/>
        <end position="1681"/>
    </location>
</feature>
<feature type="region of interest" description="Disordered" evidence="1">
    <location>
        <begin position="1593"/>
        <end position="1628"/>
    </location>
</feature>
<comment type="caution">
    <text evidence="5">The sequence shown here is derived from an EMBL/GenBank/DDBJ whole genome shotgun (WGS) entry which is preliminary data.</text>
</comment>
<feature type="compositionally biased region" description="Polar residues" evidence="1">
    <location>
        <begin position="1725"/>
        <end position="1739"/>
    </location>
</feature>
<dbReference type="EMBL" id="JBIAMT010000003">
    <property type="protein sequence ID" value="MFF0498530.1"/>
    <property type="molecule type" value="Genomic_DNA"/>
</dbReference>
<feature type="region of interest" description="Disordered" evidence="1">
    <location>
        <begin position="1799"/>
        <end position="1855"/>
    </location>
</feature>
<dbReference type="InterPro" id="IPR010090">
    <property type="entry name" value="Phage_tape_meas"/>
</dbReference>
<gene>
    <name evidence="5" type="ORF">ACFYU5_19145</name>
</gene>
<feature type="transmembrane region" description="Helical" evidence="2">
    <location>
        <begin position="956"/>
        <end position="974"/>
    </location>
</feature>
<dbReference type="InterPro" id="IPR023346">
    <property type="entry name" value="Lysozyme-like_dom_sf"/>
</dbReference>
<evidence type="ECO:0000259" key="4">
    <source>
        <dbReference type="Pfam" id="PF10145"/>
    </source>
</evidence>
<dbReference type="Pfam" id="PF10145">
    <property type="entry name" value="PhageMin_Tail"/>
    <property type="match status" value="1"/>
</dbReference>
<feature type="domain" description="Phage tail tape measure protein" evidence="4">
    <location>
        <begin position="226"/>
        <end position="414"/>
    </location>
</feature>
<keyword evidence="6" id="KW-1185">Reference proteome</keyword>
<protein>
    <submittedName>
        <fullName evidence="5">Phage tail tape measure protein</fullName>
    </submittedName>
</protein>
<keyword evidence="2" id="KW-0812">Transmembrane</keyword>
<reference evidence="5 6" key="1">
    <citation type="submission" date="2024-10" db="EMBL/GenBank/DDBJ databases">
        <title>The Natural Products Discovery Center: Release of the First 8490 Sequenced Strains for Exploring Actinobacteria Biosynthetic Diversity.</title>
        <authorList>
            <person name="Kalkreuter E."/>
            <person name="Kautsar S.A."/>
            <person name="Yang D."/>
            <person name="Bader C.D."/>
            <person name="Teijaro C.N."/>
            <person name="Fluegel L."/>
            <person name="Davis C.M."/>
            <person name="Simpson J.R."/>
            <person name="Lauterbach L."/>
            <person name="Steele A.D."/>
            <person name="Gui C."/>
            <person name="Meng S."/>
            <person name="Li G."/>
            <person name="Viehrig K."/>
            <person name="Ye F."/>
            <person name="Su P."/>
            <person name="Kiefer A.F."/>
            <person name="Nichols A."/>
            <person name="Cepeda A.J."/>
            <person name="Yan W."/>
            <person name="Fan B."/>
            <person name="Jiang Y."/>
            <person name="Adhikari A."/>
            <person name="Zheng C.-J."/>
            <person name="Schuster L."/>
            <person name="Cowan T.M."/>
            <person name="Smanski M.J."/>
            <person name="Chevrette M.G."/>
            <person name="De Carvalho L.P.S."/>
            <person name="Shen B."/>
        </authorList>
    </citation>
    <scope>NUCLEOTIDE SEQUENCE [LARGE SCALE GENOMIC DNA]</scope>
    <source>
        <strain evidence="5 6">NPDC004119</strain>
    </source>
</reference>
<dbReference type="Pfam" id="PF01464">
    <property type="entry name" value="SLT"/>
    <property type="match status" value="1"/>
</dbReference>
<evidence type="ECO:0000313" key="5">
    <source>
        <dbReference type="EMBL" id="MFF0498530.1"/>
    </source>
</evidence>
<dbReference type="RefSeq" id="WP_387396065.1">
    <property type="nucleotide sequence ID" value="NZ_JBIAMT010000003.1"/>
</dbReference>
<feature type="compositionally biased region" description="Low complexity" evidence="1">
    <location>
        <begin position="1809"/>
        <end position="1819"/>
    </location>
</feature>
<feature type="compositionally biased region" description="Basic and acidic residues" evidence="1">
    <location>
        <begin position="1682"/>
        <end position="1711"/>
    </location>
</feature>
<feature type="compositionally biased region" description="Acidic residues" evidence="1">
    <location>
        <begin position="1820"/>
        <end position="1831"/>
    </location>
</feature>
<name>A0ABW6P5V7_9NOCA</name>
<proteinExistence type="predicted"/>
<organism evidence="5 6">
    <name type="scientific">Nocardia aobensis</name>
    <dbReference type="NCBI Taxonomy" id="257277"/>
    <lineage>
        <taxon>Bacteria</taxon>
        <taxon>Bacillati</taxon>
        <taxon>Actinomycetota</taxon>
        <taxon>Actinomycetes</taxon>
        <taxon>Mycobacteriales</taxon>
        <taxon>Nocardiaceae</taxon>
        <taxon>Nocardia</taxon>
    </lineage>
</organism>
<dbReference type="InterPro" id="IPR008258">
    <property type="entry name" value="Transglycosylase_SLT_dom_1"/>
</dbReference>
<keyword evidence="2" id="KW-1133">Transmembrane helix</keyword>
<feature type="compositionally biased region" description="Polar residues" evidence="1">
    <location>
        <begin position="1593"/>
        <end position="1606"/>
    </location>
</feature>
<dbReference type="Proteomes" id="UP001601442">
    <property type="component" value="Unassembled WGS sequence"/>
</dbReference>
<accession>A0ABW6P5V7</accession>
<evidence type="ECO:0000256" key="2">
    <source>
        <dbReference type="SAM" id="Phobius"/>
    </source>
</evidence>
<feature type="domain" description="Transglycosylase SLT" evidence="3">
    <location>
        <begin position="1335"/>
        <end position="1419"/>
    </location>
</feature>
<feature type="region of interest" description="Disordered" evidence="1">
    <location>
        <begin position="1671"/>
        <end position="1739"/>
    </location>
</feature>
<dbReference type="Gene3D" id="1.10.530.10">
    <property type="match status" value="1"/>
</dbReference>
<evidence type="ECO:0000259" key="3">
    <source>
        <dbReference type="Pfam" id="PF01464"/>
    </source>
</evidence>
<evidence type="ECO:0000256" key="1">
    <source>
        <dbReference type="SAM" id="MobiDB-lite"/>
    </source>
</evidence>
<evidence type="ECO:0000313" key="6">
    <source>
        <dbReference type="Proteomes" id="UP001601442"/>
    </source>
</evidence>
<keyword evidence="2" id="KW-0472">Membrane</keyword>
<sequence length="1968" mass="205814">MSGAGAKVFLDIMPRMGAGELDKVLNKVSGRVGKFSGDINKSMGQGIGTGASTAMEREAARMDAAMKSAQAGVQRSLEKVAKSQDAQVVNLTKYRAAQTNYAETIAKGYETSSSTALTALSRLESAEARYQASLRGTVTAAAEKEAALARMNEAQRDQAAFNDAQAASMGRVGKAVSTLTLGIGVGLAGAMFEGTKHAMDLDQQLTLLTTSAGESTKNLGTVREGVLKLQSQYGYSADDLTKALRTIEQAGYHGGDAIKVLTTSTKEAVLENADLKSVADLITTSMSDYGDKLGNLADVQGRANKAAELQVATIAQSKATLDEYSASLGSVEQIAKNANVSIDDLNASFAEMTQHGITPQQTTDYLKGNIRKLSSLTPSQLSELGAVGLDKETVQKSLSTDGLAATDEMISQAIMKKMGPDGRLLLDTYNQSKDQRKSADTMLQALKNDHPDEYAIASKFATDESLSNSPADDATAQDTWAKAVRGLPVADQGRLKQWQTTFQKSMGFSDMLRSGKGSSQSYIEAMNAAFGTQEASQTAQNLTGANYQELLDRRGAINANANDDVFNKEVAEQQDNLKAKLKDLTGSFRTLDTQLGETTQGPLKAFVEKLTSAAQWLTSHQGAMQGLIIGAGVAATALLTIKATNLVGGLFGRSTLGGDIIAGTARKGVSGVKKTASALGKGGAVAANYIGSYSEEVAAVAQGAREGVASGLASMKAGALSGLATAKDVATNPGFAADATRAKAKQVGNAAVDKAGSMIYVPGALSTKAADLSDRVGLTAAGMAASEKASKAGGKLRGFGSKLKGAGGRLGGIGMGIAAAGLPIAMIAGSGKANADDGSGGGDNGIDWQSYALDAAVAAPAVPAVYGAAKSVGKGVVSAAKKLPGAASKAVGFAGDVASVVGDFGSGAATKAASAIGTASKAVKEFQVGAKLAQAATKAWEVAQIALDAVMNANPIGLVVIAITALVAGVIYAYNHFQWFRDIVNDVWDWIKKFASWIGDEFMKTWHNALDDFKAIWSFLYDHIFKYYIDEVKDYLGAFIGYFKNVGKGIGDVLSGIKDLFSGNTQGIKKIWDGLKEIASAPVKFVIDTVYNDGIVKLWNGVAGVFHLDSMKLAPINFGASGGGIAPDGTGVVNAAGGTVLPGYTPGRDSIPAMLSPGEGVAVPELVQAIGPGNFMALNRKFSRGRPSANEKAGLPIPHADGGGIFGDIGHAIGKVGGAVGHGLSDAWDFAKDAAKIVSDPIGYIKKAFEAITKKAQDFGDSSEWAHALITFPDSVLNGVVDWVKAHIGLGGTGRPGDSPVAVGASAQQWRGLAMQALVDEGYTPPEAYIDAMIAQIQTESSGDPNIYQQVKDVNSGGNEAAGLLQVIPSTFEAYRDPRDPDNRLDPKANMDAALRYMRGRYDGDINGVWGHGHGYAGGGIAPGGVNDPKTGAEKDSGKLYLPTEPKAKKQKKQADETAINRAWSWIQSVAGTPYDYGTNLDCSGFLSGVYDSLLNHPIGRAFTTVSDFASLGFKKGLGGIFSIGVDPKADQAGHMAGTFNGHRIESAAGKGVVVDGPALGADASMFSDHWFLPGSMFVPAYTGKGANSLSAEGKLDNTSNAASKQAQKKRDSASHYSDLVNKEHDQAGKYQEKIDDYQKKLNAAQANLDKAKFPADKARFQKQVNTLQRELDNAKSSQQKANDRAEKYQQKADKANADAADLDSKAKTYSDRAQAGQFGEDDGTGTTKNGKSGDQQQQPHLMTPVEFGQQLGGLAVGGLLETFGLNNTVFADPNQSPIFRVANAAMQAKYVGPQNMLDAQAPKDDKTPSPSDYNTTTSDDSDTSDDDEVTTPETDPASDDPMGQAKVDIQGGNLPAGVFGDDNGLKIPDAATGQSLMDQLKSKATHDKGGWIKEGLQIVNNLTGQPEPVLNPQQLRWLQSAANGGGQGDGEMAKALVHVENQTIHNGDYGKAAKEIVREMNRYRKGR</sequence>
<dbReference type="NCBIfam" id="TIGR01760">
    <property type="entry name" value="tape_meas_TP901"/>
    <property type="match status" value="1"/>
</dbReference>